<dbReference type="Pfam" id="PF05433">
    <property type="entry name" value="Rick_17kDa_Anti"/>
    <property type="match status" value="1"/>
</dbReference>
<sequence>MNKTVLAVLAGVLVGGGAIAAYQNLSTPYAEVVSSTPITEKEPIYGDVISSTAVTETRTGSRQVCEDVVVEKRRPERFGNKDGAVIGAVAGALVGSQIGGGDGKKLATVAGAVGGGFAGREIDRRHVGGEKYTEVEQQCRTVTEPREEVIGYDVQYRLDGETLTTRVDKKPGEQVLLGERDKVVGYDVTWRHEGQTGSLVMDEDPGDRLPIKDGVIAVAAKDTPPQG</sequence>
<evidence type="ECO:0000256" key="2">
    <source>
        <dbReference type="ARBA" id="ARBA00023136"/>
    </source>
</evidence>
<comment type="subcellular location">
    <subcellularLocation>
        <location evidence="1">Membrane</location>
    </subcellularLocation>
</comment>
<dbReference type="GO" id="GO:0019867">
    <property type="term" value="C:outer membrane"/>
    <property type="evidence" value="ECO:0007669"/>
    <property type="project" value="InterPro"/>
</dbReference>
<keyword evidence="3" id="KW-0732">Signal</keyword>
<dbReference type="NCBIfam" id="NF008437">
    <property type="entry name" value="PRK11280.1"/>
    <property type="match status" value="1"/>
</dbReference>
<proteinExistence type="predicted"/>
<dbReference type="InterPro" id="IPR051407">
    <property type="entry name" value="Bact_OM_lipoprot/Surf_antigen"/>
</dbReference>
<feature type="signal peptide" evidence="3">
    <location>
        <begin position="1"/>
        <end position="20"/>
    </location>
</feature>
<organism evidence="5 6">
    <name type="scientific">Arenimonas terrae</name>
    <dbReference type="NCBI Taxonomy" id="2546226"/>
    <lineage>
        <taxon>Bacteria</taxon>
        <taxon>Pseudomonadati</taxon>
        <taxon>Pseudomonadota</taxon>
        <taxon>Gammaproteobacteria</taxon>
        <taxon>Lysobacterales</taxon>
        <taxon>Lysobacteraceae</taxon>
        <taxon>Arenimonas</taxon>
    </lineage>
</organism>
<comment type="caution">
    <text evidence="5">The sequence shown here is derived from an EMBL/GenBank/DDBJ whole genome shotgun (WGS) entry which is preliminary data.</text>
</comment>
<gene>
    <name evidence="5" type="ORF">E1B00_02770</name>
</gene>
<evidence type="ECO:0000313" key="5">
    <source>
        <dbReference type="EMBL" id="TNJ34719.1"/>
    </source>
</evidence>
<name>A0A5C4RUV5_9GAMM</name>
<keyword evidence="2" id="KW-0472">Membrane</keyword>
<feature type="chain" id="PRO_5022837779" evidence="3">
    <location>
        <begin position="21"/>
        <end position="227"/>
    </location>
</feature>
<dbReference type="AlphaFoldDB" id="A0A5C4RUV5"/>
<keyword evidence="6" id="KW-1185">Reference proteome</keyword>
<dbReference type="InterPro" id="IPR008816">
    <property type="entry name" value="Gly_zipper_2TM_dom"/>
</dbReference>
<evidence type="ECO:0000256" key="3">
    <source>
        <dbReference type="SAM" id="SignalP"/>
    </source>
</evidence>
<dbReference type="Proteomes" id="UP000305760">
    <property type="component" value="Unassembled WGS sequence"/>
</dbReference>
<dbReference type="EMBL" id="SMDR01000001">
    <property type="protein sequence ID" value="TNJ34719.1"/>
    <property type="molecule type" value="Genomic_DNA"/>
</dbReference>
<evidence type="ECO:0000259" key="4">
    <source>
        <dbReference type="Pfam" id="PF05433"/>
    </source>
</evidence>
<dbReference type="PANTHER" id="PTHR35603">
    <property type="match status" value="1"/>
</dbReference>
<dbReference type="PANTHER" id="PTHR35603:SF2">
    <property type="entry name" value="OUTER MEMBRANE LIPOPROTEIN"/>
    <property type="match status" value="1"/>
</dbReference>
<dbReference type="OrthoDB" id="9132795at2"/>
<dbReference type="RefSeq" id="WP_139445373.1">
    <property type="nucleotide sequence ID" value="NZ_SMDR01000001.1"/>
</dbReference>
<reference evidence="5 6" key="1">
    <citation type="submission" date="2019-03" db="EMBL/GenBank/DDBJ databases">
        <title>Arenimonas daejeonensis sp. nov., isolated from compost.</title>
        <authorList>
            <person name="Jeon C.O."/>
        </authorList>
    </citation>
    <scope>NUCLEOTIDE SEQUENCE [LARGE SCALE GENOMIC DNA]</scope>
    <source>
        <strain evidence="5 6">R29</strain>
    </source>
</reference>
<protein>
    <submittedName>
        <fullName evidence="5">Glycine zipper 2TM domain-containing protein</fullName>
    </submittedName>
</protein>
<accession>A0A5C4RUV5</accession>
<evidence type="ECO:0000256" key="1">
    <source>
        <dbReference type="ARBA" id="ARBA00004370"/>
    </source>
</evidence>
<evidence type="ECO:0000313" key="6">
    <source>
        <dbReference type="Proteomes" id="UP000305760"/>
    </source>
</evidence>
<feature type="domain" description="Glycine zipper 2TM" evidence="4">
    <location>
        <begin position="83"/>
        <end position="122"/>
    </location>
</feature>